<dbReference type="AlphaFoldDB" id="A0A8H2VQT6"/>
<proteinExistence type="predicted"/>
<accession>A0A8H2VQT6</accession>
<dbReference type="PANTHER" id="PTHR34846:SF11">
    <property type="entry name" value="4-CARBOXYMUCONOLACTONE DECARBOXYLASE FAMILY PROTEIN (AFU_ORTHOLOGUE AFUA_6G11590)"/>
    <property type="match status" value="1"/>
</dbReference>
<sequence length="243" mass="27342">MKYRNVNSISILSFSQTTKQNLPRYPQILRNTQTHLIHQTTQTKMRLPYADPSSPKFSSPADRAIIERVEARRAPRPLQPLDLTLLHSPPVADGWNSFLGAVRTQTGLADDIREIAICRVAICNRAWYEWGHHAPLAKKGGVSDEGMEVLKREKCEREGQGDGNGNAEGLSGKQWAVVKYTDEMTRNVRVPEEVFEDLKRCFDEKEIVELTATIAAYNCVSRFLVALDVGERNKLTGPDDVAH</sequence>
<dbReference type="OrthoDB" id="9998495at2759"/>
<name>A0A8H2VQT6_9HELO</name>
<keyword evidence="3" id="KW-1185">Reference proteome</keyword>
<evidence type="ECO:0000313" key="2">
    <source>
        <dbReference type="EMBL" id="CAD6442626.1"/>
    </source>
</evidence>
<evidence type="ECO:0000313" key="3">
    <source>
        <dbReference type="Proteomes" id="UP000624404"/>
    </source>
</evidence>
<dbReference type="Pfam" id="PF02627">
    <property type="entry name" value="CMD"/>
    <property type="match status" value="1"/>
</dbReference>
<dbReference type="PANTHER" id="PTHR34846">
    <property type="entry name" value="4-CARBOXYMUCONOLACTONE DECARBOXYLASE FAMILY PROTEIN (AFU_ORTHOLOGUE AFUA_6G11590)"/>
    <property type="match status" value="1"/>
</dbReference>
<gene>
    <name evidence="2" type="ORF">SCLTRI_LOCUS2407</name>
</gene>
<comment type="caution">
    <text evidence="2">The sequence shown here is derived from an EMBL/GenBank/DDBJ whole genome shotgun (WGS) entry which is preliminary data.</text>
</comment>
<dbReference type="Proteomes" id="UP000624404">
    <property type="component" value="Unassembled WGS sequence"/>
</dbReference>
<reference evidence="2" key="1">
    <citation type="submission" date="2020-10" db="EMBL/GenBank/DDBJ databases">
        <authorList>
            <person name="Kusch S."/>
        </authorList>
    </citation>
    <scope>NUCLEOTIDE SEQUENCE</scope>
    <source>
        <strain evidence="2">SwB9</strain>
    </source>
</reference>
<feature type="domain" description="Carboxymuconolactone decarboxylase-like" evidence="1">
    <location>
        <begin position="89"/>
        <end position="145"/>
    </location>
</feature>
<dbReference type="EMBL" id="CAJHIA010000008">
    <property type="protein sequence ID" value="CAD6442626.1"/>
    <property type="molecule type" value="Genomic_DNA"/>
</dbReference>
<dbReference type="SUPFAM" id="SSF69118">
    <property type="entry name" value="AhpD-like"/>
    <property type="match status" value="1"/>
</dbReference>
<organism evidence="2 3">
    <name type="scientific">Sclerotinia trifoliorum</name>
    <dbReference type="NCBI Taxonomy" id="28548"/>
    <lineage>
        <taxon>Eukaryota</taxon>
        <taxon>Fungi</taxon>
        <taxon>Dikarya</taxon>
        <taxon>Ascomycota</taxon>
        <taxon>Pezizomycotina</taxon>
        <taxon>Leotiomycetes</taxon>
        <taxon>Helotiales</taxon>
        <taxon>Sclerotiniaceae</taxon>
        <taxon>Sclerotinia</taxon>
    </lineage>
</organism>
<protein>
    <submittedName>
        <fullName evidence="2">C18d35a9-584c-47b1-adb0-070cab7e2ff0</fullName>
    </submittedName>
</protein>
<dbReference type="InterPro" id="IPR003779">
    <property type="entry name" value="CMD-like"/>
</dbReference>
<evidence type="ECO:0000259" key="1">
    <source>
        <dbReference type="Pfam" id="PF02627"/>
    </source>
</evidence>
<dbReference type="GO" id="GO:0051920">
    <property type="term" value="F:peroxiredoxin activity"/>
    <property type="evidence" value="ECO:0007669"/>
    <property type="project" value="InterPro"/>
</dbReference>
<dbReference type="Gene3D" id="1.20.1290.10">
    <property type="entry name" value="AhpD-like"/>
    <property type="match status" value="1"/>
</dbReference>
<dbReference type="InterPro" id="IPR029032">
    <property type="entry name" value="AhpD-like"/>
</dbReference>